<accession>A0A6P5JGX8</accession>
<dbReference type="FunFam" id="3.30.160.60:FF:000320">
    <property type="entry name" value="Zinc finger protein 777"/>
    <property type="match status" value="1"/>
</dbReference>
<dbReference type="RefSeq" id="XP_020833478.1">
    <property type="nucleotide sequence ID" value="XM_020977819.1"/>
</dbReference>
<dbReference type="GO" id="GO:0001227">
    <property type="term" value="F:DNA-binding transcription repressor activity, RNA polymerase II-specific"/>
    <property type="evidence" value="ECO:0007669"/>
    <property type="project" value="TreeGrafter"/>
</dbReference>
<keyword evidence="9" id="KW-0804">Transcription</keyword>
<dbReference type="Gene3D" id="3.30.160.60">
    <property type="entry name" value="Classic Zinc Finger"/>
    <property type="match status" value="9"/>
</dbReference>
<dbReference type="PANTHER" id="PTHR24399">
    <property type="entry name" value="ZINC FINGER AND BTB DOMAIN-CONTAINING"/>
    <property type="match status" value="1"/>
</dbReference>
<evidence type="ECO:0000259" key="13">
    <source>
        <dbReference type="PROSITE" id="PS50157"/>
    </source>
</evidence>
<feature type="domain" description="C2H2-type" evidence="13">
    <location>
        <begin position="215"/>
        <end position="242"/>
    </location>
</feature>
<proteinExistence type="inferred from homology"/>
<evidence type="ECO:0000313" key="15">
    <source>
        <dbReference type="Proteomes" id="UP000515140"/>
    </source>
</evidence>
<dbReference type="SUPFAM" id="SSF57667">
    <property type="entry name" value="beta-beta-alpha zinc fingers"/>
    <property type="match status" value="5"/>
</dbReference>
<dbReference type="InterPro" id="IPR013087">
    <property type="entry name" value="Znf_C2H2_type"/>
</dbReference>
<feature type="domain" description="C2H2-type" evidence="13">
    <location>
        <begin position="243"/>
        <end position="270"/>
    </location>
</feature>
<dbReference type="SUPFAM" id="SSF109640">
    <property type="entry name" value="KRAB domain (Kruppel-associated box)"/>
    <property type="match status" value="1"/>
</dbReference>
<dbReference type="FunFam" id="3.30.160.60:FF:003585">
    <property type="match status" value="2"/>
</dbReference>
<dbReference type="OMA" id="QWVHRNE"/>
<dbReference type="FunFam" id="3.30.160.60:FF:002343">
    <property type="entry name" value="Zinc finger protein 33A"/>
    <property type="match status" value="3"/>
</dbReference>
<dbReference type="AlphaFoldDB" id="A0A6P5JGX8"/>
<keyword evidence="4" id="KW-0677">Repeat</keyword>
<dbReference type="PROSITE" id="PS50805">
    <property type="entry name" value="KRAB"/>
    <property type="match status" value="1"/>
</dbReference>
<keyword evidence="15" id="KW-1185">Reference proteome</keyword>
<dbReference type="PANTHER" id="PTHR24399:SF70">
    <property type="entry name" value="C2H2-TYPE DOMAIN-CONTAINING PROTEIN"/>
    <property type="match status" value="1"/>
</dbReference>
<evidence type="ECO:0000313" key="18">
    <source>
        <dbReference type="RefSeq" id="XP_020833480.1"/>
    </source>
</evidence>
<evidence type="ECO:0000256" key="8">
    <source>
        <dbReference type="ARBA" id="ARBA00023125"/>
    </source>
</evidence>
<evidence type="ECO:0000313" key="17">
    <source>
        <dbReference type="RefSeq" id="XP_020833479.1"/>
    </source>
</evidence>
<evidence type="ECO:0000259" key="14">
    <source>
        <dbReference type="PROSITE" id="PS50805"/>
    </source>
</evidence>
<dbReference type="InterPro" id="IPR036236">
    <property type="entry name" value="Znf_C2H2_sf"/>
</dbReference>
<feature type="domain" description="C2H2-type" evidence="13">
    <location>
        <begin position="271"/>
        <end position="298"/>
    </location>
</feature>
<evidence type="ECO:0000313" key="16">
    <source>
        <dbReference type="RefSeq" id="XP_020833478.1"/>
    </source>
</evidence>
<feature type="domain" description="C2H2-type" evidence="13">
    <location>
        <begin position="415"/>
        <end position="443"/>
    </location>
</feature>
<dbReference type="GO" id="GO:0005654">
    <property type="term" value="C:nucleoplasm"/>
    <property type="evidence" value="ECO:0007669"/>
    <property type="project" value="TreeGrafter"/>
</dbReference>
<feature type="domain" description="C2H2-type" evidence="13">
    <location>
        <begin position="187"/>
        <end position="214"/>
    </location>
</feature>
<keyword evidence="6" id="KW-0862">Zinc</keyword>
<feature type="domain" description="C2H2-type" evidence="13">
    <location>
        <begin position="383"/>
        <end position="405"/>
    </location>
</feature>
<keyword evidence="10" id="KW-0539">Nucleus</keyword>
<dbReference type="Gene3D" id="6.10.140.140">
    <property type="match status" value="1"/>
</dbReference>
<dbReference type="Proteomes" id="UP000515140">
    <property type="component" value="Unplaced"/>
</dbReference>
<dbReference type="KEGG" id="pcw:110201932"/>
<dbReference type="PROSITE" id="PS00028">
    <property type="entry name" value="ZINC_FINGER_C2H2_1"/>
    <property type="match status" value="9"/>
</dbReference>
<feature type="domain" description="C2H2-type" evidence="13">
    <location>
        <begin position="355"/>
        <end position="382"/>
    </location>
</feature>
<dbReference type="InterPro" id="IPR036051">
    <property type="entry name" value="KRAB_dom_sf"/>
</dbReference>
<feature type="domain" description="KRAB" evidence="14">
    <location>
        <begin position="11"/>
        <end position="84"/>
    </location>
</feature>
<name>A0A6P5JGX8_PHACI</name>
<dbReference type="PROSITE" id="PS50157">
    <property type="entry name" value="ZINC_FINGER_C2H2_2"/>
    <property type="match status" value="9"/>
</dbReference>
<evidence type="ECO:0000256" key="2">
    <source>
        <dbReference type="ARBA" id="ARBA00006991"/>
    </source>
</evidence>
<keyword evidence="3" id="KW-0479">Metal-binding</keyword>
<dbReference type="FunFam" id="3.30.160.60:FF:002716">
    <property type="entry name" value="Zinc finger protein 212"/>
    <property type="match status" value="1"/>
</dbReference>
<protein>
    <submittedName>
        <fullName evidence="16 17">Zinc finger protein OZF-like isoform X1</fullName>
    </submittedName>
</protein>
<feature type="region of interest" description="Disordered" evidence="12">
    <location>
        <begin position="95"/>
        <end position="155"/>
    </location>
</feature>
<evidence type="ECO:0000256" key="1">
    <source>
        <dbReference type="ARBA" id="ARBA00004123"/>
    </source>
</evidence>
<dbReference type="SMART" id="SM00349">
    <property type="entry name" value="KRAB"/>
    <property type="match status" value="1"/>
</dbReference>
<dbReference type="SMART" id="SM00355">
    <property type="entry name" value="ZnF_C2H2"/>
    <property type="match status" value="9"/>
</dbReference>
<feature type="domain" description="C2H2-type" evidence="13">
    <location>
        <begin position="299"/>
        <end position="326"/>
    </location>
</feature>
<dbReference type="CDD" id="cd07765">
    <property type="entry name" value="KRAB_A-box"/>
    <property type="match status" value="1"/>
</dbReference>
<evidence type="ECO:0000256" key="6">
    <source>
        <dbReference type="ARBA" id="ARBA00022833"/>
    </source>
</evidence>
<organism evidence="15 18">
    <name type="scientific">Phascolarctos cinereus</name>
    <name type="common">Koala</name>
    <dbReference type="NCBI Taxonomy" id="38626"/>
    <lineage>
        <taxon>Eukaryota</taxon>
        <taxon>Metazoa</taxon>
        <taxon>Chordata</taxon>
        <taxon>Craniata</taxon>
        <taxon>Vertebrata</taxon>
        <taxon>Euteleostomi</taxon>
        <taxon>Mammalia</taxon>
        <taxon>Metatheria</taxon>
        <taxon>Diprotodontia</taxon>
        <taxon>Phascolarctidae</taxon>
        <taxon>Phascolarctos</taxon>
    </lineage>
</organism>
<evidence type="ECO:0000256" key="12">
    <source>
        <dbReference type="SAM" id="MobiDB-lite"/>
    </source>
</evidence>
<keyword evidence="7" id="KW-0805">Transcription regulation</keyword>
<evidence type="ECO:0000256" key="10">
    <source>
        <dbReference type="ARBA" id="ARBA00023242"/>
    </source>
</evidence>
<dbReference type="RefSeq" id="XP_020833480.1">
    <property type="nucleotide sequence ID" value="XM_020977821.1"/>
</dbReference>
<evidence type="ECO:0000256" key="7">
    <source>
        <dbReference type="ARBA" id="ARBA00023015"/>
    </source>
</evidence>
<keyword evidence="5 11" id="KW-0863">Zinc-finger</keyword>
<evidence type="ECO:0000256" key="4">
    <source>
        <dbReference type="ARBA" id="ARBA00022737"/>
    </source>
</evidence>
<keyword evidence="8" id="KW-0238">DNA-binding</keyword>
<evidence type="ECO:0000256" key="3">
    <source>
        <dbReference type="ARBA" id="ARBA00022723"/>
    </source>
</evidence>
<dbReference type="Pfam" id="PF01352">
    <property type="entry name" value="KRAB"/>
    <property type="match status" value="1"/>
</dbReference>
<evidence type="ECO:0000256" key="11">
    <source>
        <dbReference type="PROSITE-ProRule" id="PRU00042"/>
    </source>
</evidence>
<evidence type="ECO:0000256" key="9">
    <source>
        <dbReference type="ARBA" id="ARBA00023163"/>
    </source>
</evidence>
<gene>
    <name evidence="16 17 18" type="primary">LOC110201932</name>
</gene>
<dbReference type="GeneID" id="110201932"/>
<dbReference type="Pfam" id="PF00096">
    <property type="entry name" value="zf-C2H2"/>
    <property type="match status" value="9"/>
</dbReference>
<dbReference type="GO" id="GO:0000978">
    <property type="term" value="F:RNA polymerase II cis-regulatory region sequence-specific DNA binding"/>
    <property type="evidence" value="ECO:0007669"/>
    <property type="project" value="TreeGrafter"/>
</dbReference>
<dbReference type="FunFam" id="3.30.160.60:FF:000151">
    <property type="entry name" value="Zinc finger and SCAN domain-containing 21"/>
    <property type="match status" value="1"/>
</dbReference>
<reference evidence="16 17" key="1">
    <citation type="submission" date="2025-04" db="UniProtKB">
        <authorList>
            <consortium name="RefSeq"/>
        </authorList>
    </citation>
    <scope>IDENTIFICATION</scope>
    <source>
        <tissue evidence="16 17">Spleen</tissue>
    </source>
</reference>
<feature type="domain" description="C2H2-type" evidence="13">
    <location>
        <begin position="327"/>
        <end position="354"/>
    </location>
</feature>
<sequence length="473" mass="54950">MAKVKAAQVFLTFEDVAITFSQEEWEMLAAWQQQLYWDVMKENYETLSSLSAGRLGALPELFTTLGQVFETWEDQQNLLRRDNLESSYLGVGVRKCPRKESPRKQQLNGDFPGEQGETGSQPSSHKKSQEANLLPPGQMDSLVSTEPGGNRRDNGVLHTLSPGERALMEKIQNQELASENELSLKPHHCPECGKHFKRRHELKVHKRVHTKERPFPCSECGKCFRQKSALMTHQWVHSKERPFPCPECGRCFAQKQYLRKHQWVHRNERPFPCPECGRCFTQKQYLKKHQHLHSGERPFACSECGRCFSQKQDLKKHQHVHSGERPFPCPECGRQFAQKQDLKRHQRVHSGERPFPCSECGHHFSQKQDLKKHQRVHTGEHPFLCPQCGHHFAQKQGLKKHLRVHQRVPGSKRPFPCPECGRPFTRMHDLKKHQRNIHSSEHFFACPGWDQQFSNMANNSISLELIKLGPLDW</sequence>
<comment type="subcellular location">
    <subcellularLocation>
        <location evidence="1">Nucleus</location>
    </subcellularLocation>
</comment>
<dbReference type="InterPro" id="IPR001909">
    <property type="entry name" value="KRAB"/>
</dbReference>
<dbReference type="RefSeq" id="XP_020833479.1">
    <property type="nucleotide sequence ID" value="XM_020977820.1"/>
</dbReference>
<comment type="similarity">
    <text evidence="2">Belongs to the krueppel C2H2-type zinc-finger protein family.</text>
</comment>
<evidence type="ECO:0000256" key="5">
    <source>
        <dbReference type="ARBA" id="ARBA00022771"/>
    </source>
</evidence>
<dbReference type="FunFam" id="3.30.160.60:FF:000100">
    <property type="entry name" value="Zinc finger 45-like"/>
    <property type="match status" value="1"/>
</dbReference>
<dbReference type="GO" id="GO:0008270">
    <property type="term" value="F:zinc ion binding"/>
    <property type="evidence" value="ECO:0007669"/>
    <property type="project" value="UniProtKB-KW"/>
</dbReference>